<dbReference type="HOGENOM" id="CLU_049489_0_0_1"/>
<feature type="region of interest" description="Disordered" evidence="1">
    <location>
        <begin position="373"/>
        <end position="427"/>
    </location>
</feature>
<organism evidence="2 3">
    <name type="scientific">Stachybotrys chlorohalonatus (strain IBT 40285)</name>
    <dbReference type="NCBI Taxonomy" id="1283841"/>
    <lineage>
        <taxon>Eukaryota</taxon>
        <taxon>Fungi</taxon>
        <taxon>Dikarya</taxon>
        <taxon>Ascomycota</taxon>
        <taxon>Pezizomycotina</taxon>
        <taxon>Sordariomycetes</taxon>
        <taxon>Hypocreomycetidae</taxon>
        <taxon>Hypocreales</taxon>
        <taxon>Stachybotryaceae</taxon>
        <taxon>Stachybotrys</taxon>
    </lineage>
</organism>
<gene>
    <name evidence="2" type="ORF">S40285_09490</name>
</gene>
<feature type="compositionally biased region" description="Gly residues" evidence="1">
    <location>
        <begin position="175"/>
        <end position="187"/>
    </location>
</feature>
<evidence type="ECO:0000256" key="1">
    <source>
        <dbReference type="SAM" id="MobiDB-lite"/>
    </source>
</evidence>
<protein>
    <submittedName>
        <fullName evidence="2">Uncharacterized protein</fullName>
    </submittedName>
</protein>
<feature type="compositionally biased region" description="Low complexity" evidence="1">
    <location>
        <begin position="408"/>
        <end position="425"/>
    </location>
</feature>
<feature type="region of interest" description="Disordered" evidence="1">
    <location>
        <begin position="35"/>
        <end position="198"/>
    </location>
</feature>
<dbReference type="PANTHER" id="PTHR13491:SF0">
    <property type="entry name" value="ZINC FINGER CCHC DOMAIN-CONTAINING PROTEIN 10"/>
    <property type="match status" value="1"/>
</dbReference>
<keyword evidence="3" id="KW-1185">Reference proteome</keyword>
<proteinExistence type="predicted"/>
<sequence length="474" mass="53520">MSSDNRRKLIQRRLNKVKQEQGTEERDALLQRLNETLAKDDQSLEAIPEKEWEDMNIDGPDEEQSGNGAEASSQVESSDTTGEKTRTTTNEGVNEDKEQKDEKKKDKKKKDKLKNEKKKKHEKKKDKKTKSKNTKRAEREESVRESIESDDDDQESSIFYSSDDYESDSASDSGSGSGSDSGSGSGSDSGYDSDSGVNVDPDLGKSLYTFPAAKASKDGETVGWIGRGTRSTKFINRYGKKSAAIYRLDKHAYSLDYEEDPPIDQCFSMTKNRYGDKKTENDKLMYTRRHILDIFGIAWRAAGPCPSSQDLDLIDPSKGPNWREVPTKILIAWQVGGEVKKTWETRQCLRIRWGVKEADEIIFKAAQKAQDRYDENQIGRRPAKSKSPSVGLVRGDVERHREQSLGKQRSSPSQSSPRARSQSPQLDADTLERLRDKFLADYLELLGVSSFKDLSRKQQGDCIAAWREEKATLV</sequence>
<evidence type="ECO:0000313" key="2">
    <source>
        <dbReference type="EMBL" id="KFA66736.1"/>
    </source>
</evidence>
<feature type="compositionally biased region" description="Acidic residues" evidence="1">
    <location>
        <begin position="51"/>
        <end position="64"/>
    </location>
</feature>
<dbReference type="AlphaFoldDB" id="A0A084QS01"/>
<dbReference type="OrthoDB" id="5430573at2759"/>
<evidence type="ECO:0000313" key="3">
    <source>
        <dbReference type="Proteomes" id="UP000028524"/>
    </source>
</evidence>
<feature type="compositionally biased region" description="Polar residues" evidence="1">
    <location>
        <begin position="65"/>
        <end position="79"/>
    </location>
</feature>
<reference evidence="2 3" key="1">
    <citation type="journal article" date="2014" name="BMC Genomics">
        <title>Comparative genome sequencing reveals chemotype-specific gene clusters in the toxigenic black mold Stachybotrys.</title>
        <authorList>
            <person name="Semeiks J."/>
            <person name="Borek D."/>
            <person name="Otwinowski Z."/>
            <person name="Grishin N.V."/>
        </authorList>
    </citation>
    <scope>NUCLEOTIDE SEQUENCE [LARGE SCALE GENOMIC DNA]</scope>
    <source>
        <strain evidence="2 3">IBT 40285</strain>
    </source>
</reference>
<dbReference type="OMA" id="WREEKAT"/>
<feature type="compositionally biased region" description="Basic and acidic residues" evidence="1">
    <location>
        <begin position="37"/>
        <end position="50"/>
    </location>
</feature>
<feature type="compositionally biased region" description="Basic and acidic residues" evidence="1">
    <location>
        <begin position="135"/>
        <end position="147"/>
    </location>
</feature>
<dbReference type="InParanoid" id="A0A084QS01"/>
<feature type="compositionally biased region" description="Basic and acidic residues" evidence="1">
    <location>
        <begin position="395"/>
        <end position="404"/>
    </location>
</feature>
<dbReference type="EMBL" id="KL660397">
    <property type="protein sequence ID" value="KFA66736.1"/>
    <property type="molecule type" value="Genomic_DNA"/>
</dbReference>
<dbReference type="Proteomes" id="UP000028524">
    <property type="component" value="Unassembled WGS sequence"/>
</dbReference>
<dbReference type="InterPro" id="IPR039715">
    <property type="entry name" value="ZCCHC10"/>
</dbReference>
<feature type="compositionally biased region" description="Basic residues" evidence="1">
    <location>
        <begin position="105"/>
        <end position="134"/>
    </location>
</feature>
<accession>A0A084QS01</accession>
<feature type="compositionally biased region" description="Basic and acidic residues" evidence="1">
    <location>
        <begin position="94"/>
        <end position="104"/>
    </location>
</feature>
<name>A0A084QS01_STAC4</name>
<dbReference type="PANTHER" id="PTHR13491">
    <property type="entry name" value="ZCCHC10 PROTEIN"/>
    <property type="match status" value="1"/>
</dbReference>